<dbReference type="EMBL" id="MGHD01000004">
    <property type="protein sequence ID" value="OGM60539.1"/>
    <property type="molecule type" value="Genomic_DNA"/>
</dbReference>
<organism evidence="1 2">
    <name type="scientific">Candidatus Woesebacteria bacterium RIFCSPLOWO2_01_FULL_39_10b</name>
    <dbReference type="NCBI Taxonomy" id="1802517"/>
    <lineage>
        <taxon>Bacteria</taxon>
        <taxon>Candidatus Woeseibacteriota</taxon>
    </lineage>
</organism>
<dbReference type="AlphaFoldDB" id="A0A1F8BA41"/>
<dbReference type="Proteomes" id="UP000176404">
    <property type="component" value="Unassembled WGS sequence"/>
</dbReference>
<protein>
    <submittedName>
        <fullName evidence="1">Uncharacterized protein</fullName>
    </submittedName>
</protein>
<name>A0A1F8BA41_9BACT</name>
<proteinExistence type="predicted"/>
<sequence length="65" mass="7352">MFHPKGGSDYVGIWNDLYGSEFAERGVLVESGLRKGGVYRRAWKWALSKDREERAEIFSKLTGSG</sequence>
<dbReference type="STRING" id="1802517.A2892_00770"/>
<comment type="caution">
    <text evidence="1">The sequence shown here is derived from an EMBL/GenBank/DDBJ whole genome shotgun (WGS) entry which is preliminary data.</text>
</comment>
<evidence type="ECO:0000313" key="2">
    <source>
        <dbReference type="Proteomes" id="UP000176404"/>
    </source>
</evidence>
<evidence type="ECO:0000313" key="1">
    <source>
        <dbReference type="EMBL" id="OGM60539.1"/>
    </source>
</evidence>
<gene>
    <name evidence="1" type="ORF">A2892_00770</name>
</gene>
<reference evidence="1 2" key="1">
    <citation type="journal article" date="2016" name="Nat. Commun.">
        <title>Thousands of microbial genomes shed light on interconnected biogeochemical processes in an aquifer system.</title>
        <authorList>
            <person name="Anantharaman K."/>
            <person name="Brown C.T."/>
            <person name="Hug L.A."/>
            <person name="Sharon I."/>
            <person name="Castelle C.J."/>
            <person name="Probst A.J."/>
            <person name="Thomas B.C."/>
            <person name="Singh A."/>
            <person name="Wilkins M.J."/>
            <person name="Karaoz U."/>
            <person name="Brodie E.L."/>
            <person name="Williams K.H."/>
            <person name="Hubbard S.S."/>
            <person name="Banfield J.F."/>
        </authorList>
    </citation>
    <scope>NUCLEOTIDE SEQUENCE [LARGE SCALE GENOMIC DNA]</scope>
</reference>
<accession>A0A1F8BA41</accession>